<dbReference type="GO" id="GO:0015627">
    <property type="term" value="C:type II protein secretion system complex"/>
    <property type="evidence" value="ECO:0007669"/>
    <property type="project" value="TreeGrafter"/>
</dbReference>
<dbReference type="PANTHER" id="PTHR21180">
    <property type="entry name" value="ENDONUCLEASE/EXONUCLEASE/PHOSPHATASE FAMILY DOMAIN-CONTAINING PROTEIN 1"/>
    <property type="match status" value="1"/>
</dbReference>
<dbReference type="RefSeq" id="WP_029778960.1">
    <property type="nucleotide sequence ID" value="NZ_AYGX02000081.1"/>
</dbReference>
<feature type="compositionally biased region" description="Polar residues" evidence="1">
    <location>
        <begin position="63"/>
        <end position="83"/>
    </location>
</feature>
<dbReference type="AlphaFoldDB" id="A0A0R2NTY6"/>
<evidence type="ECO:0000313" key="4">
    <source>
        <dbReference type="EMBL" id="KRO27379.1"/>
    </source>
</evidence>
<feature type="transmembrane region" description="Helical" evidence="2">
    <location>
        <begin position="15"/>
        <end position="36"/>
    </location>
</feature>
<accession>A0A0R2NTY6</accession>
<sequence>MLLEIWEWCQKHQKLALLGSGGLVVLCGLLGLVWLLRPAAPQGSPTAAITASATSNTVAPAKSKSNQLVSKSGSQSPAVSATSGPQYVDVKGAVKQPGVYQVTGTMRVADVLKLAQGMQPQADQSQVNLAAKVTDQQVIYVPVKGEKAPPTVATSAASSTSTAATSAASGTSQASGKINLNTADVAALQHLSGVGQKKAEKIIAYRQQHGGFKTVADLKNVSGIGAKTLAKFQDQLTV</sequence>
<dbReference type="GO" id="GO:0015628">
    <property type="term" value="P:protein secretion by the type II secretion system"/>
    <property type="evidence" value="ECO:0007669"/>
    <property type="project" value="TreeGrafter"/>
</dbReference>
<dbReference type="Gene3D" id="3.10.560.10">
    <property type="entry name" value="Outer membrane lipoprotein wza domain like"/>
    <property type="match status" value="1"/>
</dbReference>
<evidence type="ECO:0000256" key="2">
    <source>
        <dbReference type="SAM" id="Phobius"/>
    </source>
</evidence>
<evidence type="ECO:0000259" key="3">
    <source>
        <dbReference type="Pfam" id="PF10531"/>
    </source>
</evidence>
<protein>
    <submittedName>
        <fullName evidence="4">Come operon protein 1</fullName>
    </submittedName>
</protein>
<dbReference type="SUPFAM" id="SSF47781">
    <property type="entry name" value="RuvA domain 2-like"/>
    <property type="match status" value="1"/>
</dbReference>
<dbReference type="PANTHER" id="PTHR21180:SF32">
    <property type="entry name" value="ENDONUCLEASE_EXONUCLEASE_PHOSPHATASE FAMILY DOMAIN-CONTAINING PROTEIN 1"/>
    <property type="match status" value="1"/>
</dbReference>
<dbReference type="InterPro" id="IPR010994">
    <property type="entry name" value="RuvA_2-like"/>
</dbReference>
<reference evidence="4 5" key="1">
    <citation type="journal article" date="2015" name="Genome Announc.">
        <title>Expanding the biotechnology potential of lactobacilli through comparative genomics of 213 strains and associated genera.</title>
        <authorList>
            <person name="Sun Z."/>
            <person name="Harris H.M."/>
            <person name="McCann A."/>
            <person name="Guo C."/>
            <person name="Argimon S."/>
            <person name="Zhang W."/>
            <person name="Yang X."/>
            <person name="Jeffery I.B."/>
            <person name="Cooney J.C."/>
            <person name="Kagawa T.F."/>
            <person name="Liu W."/>
            <person name="Song Y."/>
            <person name="Salvetti E."/>
            <person name="Wrobel A."/>
            <person name="Rasinkangas P."/>
            <person name="Parkhill J."/>
            <person name="Rea M.C."/>
            <person name="O'Sullivan O."/>
            <person name="Ritari J."/>
            <person name="Douillard F.P."/>
            <person name="Paul Ross R."/>
            <person name="Yang R."/>
            <person name="Briner A.E."/>
            <person name="Felis G.E."/>
            <person name="de Vos W.M."/>
            <person name="Barrangou R."/>
            <person name="Klaenhammer T.R."/>
            <person name="Caufield P.W."/>
            <person name="Cui Y."/>
            <person name="Zhang H."/>
            <person name="O'Toole P.W."/>
        </authorList>
    </citation>
    <scope>NUCLEOTIDE SEQUENCE [LARGE SCALE GENOMIC DNA]</scope>
    <source>
        <strain evidence="4 5">DSM 21115</strain>
    </source>
</reference>
<dbReference type="Pfam" id="PF10531">
    <property type="entry name" value="SLBB"/>
    <property type="match status" value="1"/>
</dbReference>
<feature type="compositionally biased region" description="Low complexity" evidence="1">
    <location>
        <begin position="153"/>
        <end position="174"/>
    </location>
</feature>
<name>A0A0R2NTY6_9LACO</name>
<dbReference type="InterPro" id="IPR004509">
    <property type="entry name" value="Competence_ComEA_HhH"/>
</dbReference>
<dbReference type="Gene3D" id="1.10.150.280">
    <property type="entry name" value="AF1531-like domain"/>
    <property type="match status" value="1"/>
</dbReference>
<dbReference type="InterPro" id="IPR051675">
    <property type="entry name" value="Endo/Exo/Phosphatase_dom_1"/>
</dbReference>
<organism evidence="4 5">
    <name type="scientific">Lactiplantibacillus fabifermentans DSM 21115</name>
    <dbReference type="NCBI Taxonomy" id="1413187"/>
    <lineage>
        <taxon>Bacteria</taxon>
        <taxon>Bacillati</taxon>
        <taxon>Bacillota</taxon>
        <taxon>Bacilli</taxon>
        <taxon>Lactobacillales</taxon>
        <taxon>Lactobacillaceae</taxon>
        <taxon>Lactiplantibacillus</taxon>
    </lineage>
</organism>
<keyword evidence="2" id="KW-0472">Membrane</keyword>
<comment type="caution">
    <text evidence="4">The sequence shown here is derived from an EMBL/GenBank/DDBJ whole genome shotgun (WGS) entry which is preliminary data.</text>
</comment>
<gene>
    <name evidence="4" type="ORF">DY78_GL000132</name>
</gene>
<evidence type="ECO:0000256" key="1">
    <source>
        <dbReference type="SAM" id="MobiDB-lite"/>
    </source>
</evidence>
<dbReference type="Proteomes" id="UP000050920">
    <property type="component" value="Unassembled WGS sequence"/>
</dbReference>
<feature type="region of interest" description="Disordered" evidence="1">
    <location>
        <begin position="149"/>
        <end position="174"/>
    </location>
</feature>
<keyword evidence="2" id="KW-0812">Transmembrane</keyword>
<dbReference type="NCBIfam" id="TIGR00426">
    <property type="entry name" value="competence protein ComEA helix-hairpin-helix repeat region"/>
    <property type="match status" value="1"/>
</dbReference>
<proteinExistence type="predicted"/>
<evidence type="ECO:0000313" key="5">
    <source>
        <dbReference type="Proteomes" id="UP000050920"/>
    </source>
</evidence>
<dbReference type="Pfam" id="PF12836">
    <property type="entry name" value="HHH_3"/>
    <property type="match status" value="1"/>
</dbReference>
<keyword evidence="5" id="KW-1185">Reference proteome</keyword>
<dbReference type="EMBL" id="AYGX02000081">
    <property type="protein sequence ID" value="KRO27379.1"/>
    <property type="molecule type" value="Genomic_DNA"/>
</dbReference>
<keyword evidence="2" id="KW-1133">Transmembrane helix</keyword>
<feature type="region of interest" description="Disordered" evidence="1">
    <location>
        <begin position="54"/>
        <end position="83"/>
    </location>
</feature>
<feature type="domain" description="Soluble ligand binding" evidence="3">
    <location>
        <begin position="87"/>
        <end position="141"/>
    </location>
</feature>
<dbReference type="InterPro" id="IPR019554">
    <property type="entry name" value="Soluble_ligand-bd"/>
</dbReference>